<sequence>MTTAMTAGRFGTERRHGRQARTGAAEADGGGDQVVGHHGVRAREATGGAAIWAASAGSGTRWEGGGGGEFFAVRVAPGTGATQTGGQCKARIRFLSFNRKTR</sequence>
<dbReference type="Proteomes" id="UP000000763">
    <property type="component" value="Chromosome 10"/>
</dbReference>
<evidence type="ECO:0000313" key="2">
    <source>
        <dbReference type="EMBL" id="AAM93734.1"/>
    </source>
</evidence>
<gene>
    <name evidence="2" type="primary">OSJNBa0042E19.30</name>
</gene>
<proteinExistence type="predicted"/>
<protein>
    <submittedName>
        <fullName evidence="2">Uncharacterized protein</fullName>
    </submittedName>
</protein>
<organism evidence="2 3">
    <name type="scientific">Oryza sativa subsp. japonica</name>
    <name type="common">Rice</name>
    <dbReference type="NCBI Taxonomy" id="39947"/>
    <lineage>
        <taxon>Eukaryota</taxon>
        <taxon>Viridiplantae</taxon>
        <taxon>Streptophyta</taxon>
        <taxon>Embryophyta</taxon>
        <taxon>Tracheophyta</taxon>
        <taxon>Spermatophyta</taxon>
        <taxon>Magnoliopsida</taxon>
        <taxon>Liliopsida</taxon>
        <taxon>Poales</taxon>
        <taxon>Poaceae</taxon>
        <taxon>BOP clade</taxon>
        <taxon>Oryzoideae</taxon>
        <taxon>Oryzeae</taxon>
        <taxon>Oryzinae</taxon>
        <taxon>Oryza</taxon>
        <taxon>Oryza sativa</taxon>
    </lineage>
</organism>
<evidence type="ECO:0000313" key="3">
    <source>
        <dbReference type="Proteomes" id="UP000000763"/>
    </source>
</evidence>
<evidence type="ECO:0000256" key="1">
    <source>
        <dbReference type="SAM" id="MobiDB-lite"/>
    </source>
</evidence>
<reference evidence="3" key="2">
    <citation type="journal article" date="2008" name="Nucleic Acids Res.">
        <title>The rice annotation project database (RAP-DB): 2008 update.</title>
        <authorList>
            <consortium name="The rice annotation project (RAP)"/>
        </authorList>
    </citation>
    <scope>GENOME REANNOTATION</scope>
    <source>
        <strain evidence="3">cv. Nipponbare</strain>
    </source>
</reference>
<name>Q8LNQ5_ORYSJ</name>
<feature type="region of interest" description="Disordered" evidence="1">
    <location>
        <begin position="1"/>
        <end position="36"/>
    </location>
</feature>
<dbReference type="EMBL" id="AC068951">
    <property type="protein sequence ID" value="AAM93734.1"/>
    <property type="molecule type" value="Genomic_DNA"/>
</dbReference>
<accession>Q8LNQ5</accession>
<dbReference type="AlphaFoldDB" id="Q8LNQ5"/>
<reference evidence="3" key="1">
    <citation type="journal article" date="2005" name="Nature">
        <title>The map-based sequence of the rice genome.</title>
        <authorList>
            <consortium name="International rice genome sequencing project (IRGSP)"/>
            <person name="Matsumoto T."/>
            <person name="Wu J."/>
            <person name="Kanamori H."/>
            <person name="Katayose Y."/>
            <person name="Fujisawa M."/>
            <person name="Namiki N."/>
            <person name="Mizuno H."/>
            <person name="Yamamoto K."/>
            <person name="Antonio B.A."/>
            <person name="Baba T."/>
            <person name="Sakata K."/>
            <person name="Nagamura Y."/>
            <person name="Aoki H."/>
            <person name="Arikawa K."/>
            <person name="Arita K."/>
            <person name="Bito T."/>
            <person name="Chiden Y."/>
            <person name="Fujitsuka N."/>
            <person name="Fukunaka R."/>
            <person name="Hamada M."/>
            <person name="Harada C."/>
            <person name="Hayashi A."/>
            <person name="Hijishita S."/>
            <person name="Honda M."/>
            <person name="Hosokawa S."/>
            <person name="Ichikawa Y."/>
            <person name="Idonuma A."/>
            <person name="Iijima M."/>
            <person name="Ikeda M."/>
            <person name="Ikeno M."/>
            <person name="Ito K."/>
            <person name="Ito S."/>
            <person name="Ito T."/>
            <person name="Ito Y."/>
            <person name="Ito Y."/>
            <person name="Iwabuchi A."/>
            <person name="Kamiya K."/>
            <person name="Karasawa W."/>
            <person name="Kurita K."/>
            <person name="Katagiri S."/>
            <person name="Kikuta A."/>
            <person name="Kobayashi H."/>
            <person name="Kobayashi N."/>
            <person name="Machita K."/>
            <person name="Maehara T."/>
            <person name="Masukawa M."/>
            <person name="Mizubayashi T."/>
            <person name="Mukai Y."/>
            <person name="Nagasaki H."/>
            <person name="Nagata Y."/>
            <person name="Naito S."/>
            <person name="Nakashima M."/>
            <person name="Nakama Y."/>
            <person name="Nakamichi Y."/>
            <person name="Nakamura M."/>
            <person name="Meguro A."/>
            <person name="Negishi M."/>
            <person name="Ohta I."/>
            <person name="Ohta T."/>
            <person name="Okamoto M."/>
            <person name="Ono N."/>
            <person name="Saji S."/>
            <person name="Sakaguchi M."/>
            <person name="Sakai K."/>
            <person name="Shibata M."/>
            <person name="Shimokawa T."/>
            <person name="Song J."/>
            <person name="Takazaki Y."/>
            <person name="Terasawa K."/>
            <person name="Tsugane M."/>
            <person name="Tsuji K."/>
            <person name="Ueda S."/>
            <person name="Waki K."/>
            <person name="Yamagata H."/>
            <person name="Yamamoto M."/>
            <person name="Yamamoto S."/>
            <person name="Yamane H."/>
            <person name="Yoshiki S."/>
            <person name="Yoshihara R."/>
            <person name="Yukawa K."/>
            <person name="Zhong H."/>
            <person name="Yano M."/>
            <person name="Yuan Q."/>
            <person name="Ouyang S."/>
            <person name="Liu J."/>
            <person name="Jones K.M."/>
            <person name="Gansberger K."/>
            <person name="Moffat K."/>
            <person name="Hill J."/>
            <person name="Bera J."/>
            <person name="Fadrosh D."/>
            <person name="Jin S."/>
            <person name="Johri S."/>
            <person name="Kim M."/>
            <person name="Overton L."/>
            <person name="Reardon M."/>
            <person name="Tsitrin T."/>
            <person name="Vuong H."/>
            <person name="Weaver B."/>
            <person name="Ciecko A."/>
            <person name="Tallon L."/>
            <person name="Jackson J."/>
            <person name="Pai G."/>
            <person name="Aken S.V."/>
            <person name="Utterback T."/>
            <person name="Reidmuller S."/>
            <person name="Feldblyum T."/>
            <person name="Hsiao J."/>
            <person name="Zismann V."/>
            <person name="Iobst S."/>
            <person name="de Vazeille A.R."/>
            <person name="Buell C.R."/>
            <person name="Ying K."/>
            <person name="Li Y."/>
            <person name="Lu T."/>
            <person name="Huang Y."/>
            <person name="Zhao Q."/>
            <person name="Feng Q."/>
            <person name="Zhang L."/>
            <person name="Zhu J."/>
            <person name="Weng Q."/>
            <person name="Mu J."/>
            <person name="Lu Y."/>
            <person name="Fan D."/>
            <person name="Liu Y."/>
            <person name="Guan J."/>
            <person name="Zhang Y."/>
            <person name="Yu S."/>
            <person name="Liu X."/>
            <person name="Zhang Y."/>
            <person name="Hong G."/>
            <person name="Han B."/>
            <person name="Choisne N."/>
            <person name="Demange N."/>
            <person name="Orjeda G."/>
            <person name="Samain S."/>
            <person name="Cattolico L."/>
            <person name="Pelletier E."/>
            <person name="Couloux A."/>
            <person name="Segurens B."/>
            <person name="Wincker P."/>
            <person name="D'Hont A."/>
            <person name="Scarpelli C."/>
            <person name="Weissenbach J."/>
            <person name="Salanoubat M."/>
            <person name="Quetier F."/>
            <person name="Yu Y."/>
            <person name="Kim H.R."/>
            <person name="Rambo T."/>
            <person name="Currie J."/>
            <person name="Collura K."/>
            <person name="Luo M."/>
            <person name="Yang T."/>
            <person name="Ammiraju J.S.S."/>
            <person name="Engler F."/>
            <person name="Soderlund C."/>
            <person name="Wing R.A."/>
            <person name="Palmer L.E."/>
            <person name="de la Bastide M."/>
            <person name="Spiegel L."/>
            <person name="Nascimento L."/>
            <person name="Zutavern T."/>
            <person name="O'Shaughnessy A."/>
            <person name="Dike S."/>
            <person name="Dedhia N."/>
            <person name="Preston R."/>
            <person name="Balija V."/>
            <person name="McCombie W.R."/>
            <person name="Chow T."/>
            <person name="Chen H."/>
            <person name="Chung M."/>
            <person name="Chen C."/>
            <person name="Shaw J."/>
            <person name="Wu H."/>
            <person name="Hsiao K."/>
            <person name="Chao Y."/>
            <person name="Chu M."/>
            <person name="Cheng C."/>
            <person name="Hour A."/>
            <person name="Lee P."/>
            <person name="Lin S."/>
            <person name="Lin Y."/>
            <person name="Liou J."/>
            <person name="Liu S."/>
            <person name="Hsing Y."/>
            <person name="Raghuvanshi S."/>
            <person name="Mohanty A."/>
            <person name="Bharti A.K."/>
            <person name="Gaur A."/>
            <person name="Gupta V."/>
            <person name="Kumar D."/>
            <person name="Ravi V."/>
            <person name="Vij S."/>
            <person name="Kapur A."/>
            <person name="Khurana P."/>
            <person name="Khurana P."/>
            <person name="Khurana J.P."/>
            <person name="Tyagi A.K."/>
            <person name="Gaikwad K."/>
            <person name="Singh A."/>
            <person name="Dalal V."/>
            <person name="Srivastava S."/>
            <person name="Dixit A."/>
            <person name="Pal A.K."/>
            <person name="Ghazi I.A."/>
            <person name="Yadav M."/>
            <person name="Pandit A."/>
            <person name="Bhargava A."/>
            <person name="Sureshbabu K."/>
            <person name="Batra K."/>
            <person name="Sharma T.R."/>
            <person name="Mohapatra T."/>
            <person name="Singh N.K."/>
            <person name="Messing J."/>
            <person name="Nelson A.B."/>
            <person name="Fuks G."/>
            <person name="Kavchok S."/>
            <person name="Keizer G."/>
            <person name="Linton E."/>
            <person name="Llaca V."/>
            <person name="Song R."/>
            <person name="Tanyolac B."/>
            <person name="Young S."/>
            <person name="Ho-Il K."/>
            <person name="Hahn J.H."/>
            <person name="Sangsakoo G."/>
            <person name="Vanavichit A."/>
            <person name="de Mattos Luiz.A.T."/>
            <person name="Zimmer P.D."/>
            <person name="Malone G."/>
            <person name="Dellagostin O."/>
            <person name="de Oliveira A.C."/>
            <person name="Bevan M."/>
            <person name="Bancroft I."/>
            <person name="Minx P."/>
            <person name="Cordum H."/>
            <person name="Wilson R."/>
            <person name="Cheng Z."/>
            <person name="Jin W."/>
            <person name="Jiang J."/>
            <person name="Leong S.A."/>
            <person name="Iwama H."/>
            <person name="Gojobori T."/>
            <person name="Itoh T."/>
            <person name="Niimura Y."/>
            <person name="Fujii Y."/>
            <person name="Habara T."/>
            <person name="Sakai H."/>
            <person name="Sato Y."/>
            <person name="Wilson G."/>
            <person name="Kumar K."/>
            <person name="McCouch S."/>
            <person name="Juretic N."/>
            <person name="Hoen D."/>
            <person name="Wright S."/>
            <person name="Bruskiewich R."/>
            <person name="Bureau T."/>
            <person name="Miyao A."/>
            <person name="Hirochika H."/>
            <person name="Nishikawa T."/>
            <person name="Kadowaki K."/>
            <person name="Sugiura M."/>
            <person name="Burr B."/>
            <person name="Sasaki T."/>
        </authorList>
    </citation>
    <scope>NUCLEOTIDE SEQUENCE [LARGE SCALE GENOMIC DNA]</scope>
    <source>
        <strain evidence="3">cv. Nipponbare</strain>
    </source>
</reference>